<keyword evidence="3" id="KW-0418">Kinase</keyword>
<keyword evidence="2" id="KW-0472">Membrane</keyword>
<dbReference type="EMBL" id="JACBYQ010000001">
    <property type="protein sequence ID" value="NYE94496.1"/>
    <property type="molecule type" value="Genomic_DNA"/>
</dbReference>
<keyword evidence="2" id="KW-0812">Transmembrane</keyword>
<feature type="transmembrane region" description="Helical" evidence="2">
    <location>
        <begin position="452"/>
        <end position="473"/>
    </location>
</feature>
<keyword evidence="4" id="KW-1185">Reference proteome</keyword>
<feature type="compositionally biased region" description="Low complexity" evidence="1">
    <location>
        <begin position="120"/>
        <end position="165"/>
    </location>
</feature>
<proteinExistence type="predicted"/>
<sequence length="478" mass="49998">MSQDAEQPRSRRELRRTQGSATSAASAEAPASYPTVPLLPPSAPASDAPVPSAPVTNPSVASAPVHTAPVGSAASARERKGHANPAQLTRQAIRAEERARLAALAEQSQQAEVPESVEQPTAGTPAVAEAPAGTAEPTATEQPLADPAALADSAEAPSAAAGSSRRALEAPVDAPVQRQERRSQVRARDRAALRAYREVAEAAPPAEPLPSRRLLRQQMLEAEKAPVTAANQVVPAPAGRQALSVPQALAERDALAQDAQAKEELIAQAQEHADALPTAEDPLKVDVEVLAQQKALAERAAILNERAQTRAKLAEESAGTRQKLNDPTMAHNLAMVTPLQFVKMPGVERPVLKPPSTSHVPVVTRSTPAVLPKPVRPPSTPPKGNTVADGTPAMGTPGQVLRRAEQMARVRPRFTAQGDEQETAPLPANSAHGLEPLDAVTAGLGRVRRSRLWQWGVGLVGGGALLAGLIMIISSMAR</sequence>
<evidence type="ECO:0000313" key="4">
    <source>
        <dbReference type="Proteomes" id="UP000521748"/>
    </source>
</evidence>
<reference evidence="3 4" key="1">
    <citation type="submission" date="2020-07" db="EMBL/GenBank/DDBJ databases">
        <title>Sequencing the genomes of 1000 actinobacteria strains.</title>
        <authorList>
            <person name="Klenk H.-P."/>
        </authorList>
    </citation>
    <scope>NUCLEOTIDE SEQUENCE [LARGE SCALE GENOMIC DNA]</scope>
    <source>
        <strain evidence="3 4">DSM 102047</strain>
    </source>
</reference>
<accession>A0A7Y9LRY5</accession>
<organism evidence="3 4">
    <name type="scientific">Psychromicrobium silvestre</name>
    <dbReference type="NCBI Taxonomy" id="1645614"/>
    <lineage>
        <taxon>Bacteria</taxon>
        <taxon>Bacillati</taxon>
        <taxon>Actinomycetota</taxon>
        <taxon>Actinomycetes</taxon>
        <taxon>Micrococcales</taxon>
        <taxon>Micrococcaceae</taxon>
        <taxon>Psychromicrobium</taxon>
    </lineage>
</organism>
<name>A0A7Y9LRY5_9MICC</name>
<keyword evidence="3" id="KW-0808">Transferase</keyword>
<evidence type="ECO:0000256" key="2">
    <source>
        <dbReference type="SAM" id="Phobius"/>
    </source>
</evidence>
<evidence type="ECO:0000313" key="3">
    <source>
        <dbReference type="EMBL" id="NYE94496.1"/>
    </source>
</evidence>
<gene>
    <name evidence="3" type="ORF">FHU41_000717</name>
</gene>
<feature type="compositionally biased region" description="Basic and acidic residues" evidence="1">
    <location>
        <begin position="178"/>
        <end position="189"/>
    </location>
</feature>
<feature type="compositionally biased region" description="Low complexity" evidence="1">
    <location>
        <begin position="101"/>
        <end position="112"/>
    </location>
</feature>
<feature type="compositionally biased region" description="Low complexity" evidence="1">
    <location>
        <begin position="44"/>
        <end position="56"/>
    </location>
</feature>
<feature type="compositionally biased region" description="Basic and acidic residues" evidence="1">
    <location>
        <begin position="1"/>
        <end position="11"/>
    </location>
</feature>
<dbReference type="GO" id="GO:0016301">
    <property type="term" value="F:kinase activity"/>
    <property type="evidence" value="ECO:0007669"/>
    <property type="project" value="UniProtKB-KW"/>
</dbReference>
<dbReference type="RefSeq" id="WP_179388254.1">
    <property type="nucleotide sequence ID" value="NZ_JACBYQ010000001.1"/>
</dbReference>
<comment type="caution">
    <text evidence="3">The sequence shown here is derived from an EMBL/GenBank/DDBJ whole genome shotgun (WGS) entry which is preliminary data.</text>
</comment>
<protein>
    <submittedName>
        <fullName evidence="3">Chemotaxis protein histidine kinase CheA</fullName>
    </submittedName>
</protein>
<dbReference type="Proteomes" id="UP000521748">
    <property type="component" value="Unassembled WGS sequence"/>
</dbReference>
<dbReference type="AlphaFoldDB" id="A0A7Y9LRY5"/>
<feature type="compositionally biased region" description="Low complexity" evidence="1">
    <location>
        <begin position="20"/>
        <end position="36"/>
    </location>
</feature>
<feature type="region of interest" description="Disordered" evidence="1">
    <location>
        <begin position="1"/>
        <end position="189"/>
    </location>
</feature>
<feature type="region of interest" description="Disordered" evidence="1">
    <location>
        <begin position="369"/>
        <end position="397"/>
    </location>
</feature>
<keyword evidence="2" id="KW-1133">Transmembrane helix</keyword>
<evidence type="ECO:0000256" key="1">
    <source>
        <dbReference type="SAM" id="MobiDB-lite"/>
    </source>
</evidence>